<feature type="transmembrane region" description="Helical" evidence="7">
    <location>
        <begin position="241"/>
        <end position="262"/>
    </location>
</feature>
<evidence type="ECO:0000256" key="5">
    <source>
        <dbReference type="ARBA" id="ARBA00022989"/>
    </source>
</evidence>
<evidence type="ECO:0000256" key="6">
    <source>
        <dbReference type="ARBA" id="ARBA00023136"/>
    </source>
</evidence>
<dbReference type="InterPro" id="IPR005614">
    <property type="entry name" value="NrfD-like"/>
</dbReference>
<keyword evidence="4 7" id="KW-0812">Transmembrane</keyword>
<sequence>MPASFYLMHWGLSWLPPAYRDAWSWKAGLALFFAGSSAMVLFLSAWEDWRGEHPRLAHTGMLAGLVGLVVMGILFIWDLGNPLRFWELMVYGWTQRLGSSWMPWGVLFMVLLGLAALVEGWGIREDSWRKPAAAATMLFGLLVTTYSGFELADTSIALWNTYLPLVFLTVSLSIAGAFVPVLAGQIGDEGARQRLVARYRTLTLVSLASTALVLLFWLYTAGHLDGGRALPTVDALLGGSLAGWFWAAVLLGLAAAALLWRASDRLTVQPAMRGAIFALTGSSGLILRLLIVLAGYHFFAPLSPFGVTHIELP</sequence>
<feature type="transmembrane region" description="Helical" evidence="7">
    <location>
        <begin position="202"/>
        <end position="221"/>
    </location>
</feature>
<dbReference type="Pfam" id="PF03916">
    <property type="entry name" value="NrfD"/>
    <property type="match status" value="1"/>
</dbReference>
<dbReference type="InterPro" id="IPR052049">
    <property type="entry name" value="Electron_transfer_protein"/>
</dbReference>
<evidence type="ECO:0000313" key="9">
    <source>
        <dbReference type="Proteomes" id="UP000503399"/>
    </source>
</evidence>
<dbReference type="GO" id="GO:0005886">
    <property type="term" value="C:plasma membrane"/>
    <property type="evidence" value="ECO:0007669"/>
    <property type="project" value="UniProtKB-SubCell"/>
</dbReference>
<feature type="transmembrane region" description="Helical" evidence="7">
    <location>
        <begin position="56"/>
        <end position="77"/>
    </location>
</feature>
<dbReference type="KEGG" id="hfv:R50_1809"/>
<evidence type="ECO:0008006" key="10">
    <source>
        <dbReference type="Google" id="ProtNLM"/>
    </source>
</evidence>
<feature type="transmembrane region" description="Helical" evidence="7">
    <location>
        <begin position="132"/>
        <end position="149"/>
    </location>
</feature>
<dbReference type="Gene3D" id="1.20.1630.10">
    <property type="entry name" value="Formate dehydrogenase/DMSO reductase domain"/>
    <property type="match status" value="1"/>
</dbReference>
<comment type="similarity">
    <text evidence="2">Belongs to the NrfD family.</text>
</comment>
<dbReference type="EMBL" id="LR778114">
    <property type="protein sequence ID" value="CAB1129310.1"/>
    <property type="molecule type" value="Genomic_DNA"/>
</dbReference>
<keyword evidence="5 7" id="KW-1133">Transmembrane helix</keyword>
<evidence type="ECO:0000256" key="4">
    <source>
        <dbReference type="ARBA" id="ARBA00022692"/>
    </source>
</evidence>
<evidence type="ECO:0000256" key="1">
    <source>
        <dbReference type="ARBA" id="ARBA00004651"/>
    </source>
</evidence>
<dbReference type="AlphaFoldDB" id="A0A6F8ZH92"/>
<gene>
    <name evidence="8" type="ORF">R50_1809</name>
</gene>
<protein>
    <recommendedName>
        <fullName evidence="10">Polysulfide reductase</fullName>
    </recommendedName>
</protein>
<dbReference type="PANTHER" id="PTHR34856:SF2">
    <property type="entry name" value="PROTEIN NRFD"/>
    <property type="match status" value="1"/>
</dbReference>
<evidence type="ECO:0000256" key="2">
    <source>
        <dbReference type="ARBA" id="ARBA00008929"/>
    </source>
</evidence>
<evidence type="ECO:0000313" key="8">
    <source>
        <dbReference type="EMBL" id="CAB1129310.1"/>
    </source>
</evidence>
<organism evidence="8 9">
    <name type="scientific">Candidatus Hydrogenisulfobacillus filiaventi</name>
    <dbReference type="NCBI Taxonomy" id="2707344"/>
    <lineage>
        <taxon>Bacteria</taxon>
        <taxon>Bacillati</taxon>
        <taxon>Bacillota</taxon>
        <taxon>Clostridia</taxon>
        <taxon>Eubacteriales</taxon>
        <taxon>Clostridiales Family XVII. Incertae Sedis</taxon>
        <taxon>Candidatus Hydrogenisulfobacillus</taxon>
    </lineage>
</organism>
<keyword evidence="6 7" id="KW-0472">Membrane</keyword>
<evidence type="ECO:0000256" key="7">
    <source>
        <dbReference type="SAM" id="Phobius"/>
    </source>
</evidence>
<name>A0A6F8ZH92_9FIRM</name>
<dbReference type="PANTHER" id="PTHR34856">
    <property type="entry name" value="PROTEIN NRFD"/>
    <property type="match status" value="1"/>
</dbReference>
<proteinExistence type="inferred from homology"/>
<accession>A0A6F8ZH92</accession>
<feature type="transmembrane region" description="Helical" evidence="7">
    <location>
        <begin position="161"/>
        <end position="182"/>
    </location>
</feature>
<comment type="subcellular location">
    <subcellularLocation>
        <location evidence="1">Cell membrane</location>
        <topology evidence="1">Multi-pass membrane protein</topology>
    </subcellularLocation>
</comment>
<feature type="transmembrane region" description="Helical" evidence="7">
    <location>
        <begin position="101"/>
        <end position="120"/>
    </location>
</feature>
<keyword evidence="9" id="KW-1185">Reference proteome</keyword>
<keyword evidence="3" id="KW-1003">Cell membrane</keyword>
<reference evidence="8 9" key="1">
    <citation type="submission" date="2020-02" db="EMBL/GenBank/DDBJ databases">
        <authorList>
            <person name="Hogendoorn C."/>
        </authorList>
    </citation>
    <scope>NUCLEOTIDE SEQUENCE [LARGE SCALE GENOMIC DNA]</scope>
    <source>
        <strain evidence="8">R501</strain>
    </source>
</reference>
<evidence type="ECO:0000256" key="3">
    <source>
        <dbReference type="ARBA" id="ARBA00022475"/>
    </source>
</evidence>
<feature type="transmembrane region" description="Helical" evidence="7">
    <location>
        <begin position="274"/>
        <end position="299"/>
    </location>
</feature>
<feature type="transmembrane region" description="Helical" evidence="7">
    <location>
        <begin position="23"/>
        <end position="44"/>
    </location>
</feature>
<dbReference type="Proteomes" id="UP000503399">
    <property type="component" value="Chromosome"/>
</dbReference>